<keyword evidence="11" id="KW-1185">Reference proteome</keyword>
<name>A0A9R1V0Q7_LACSA</name>
<gene>
    <name evidence="10" type="ORF">LSAT_V11C700348500</name>
</gene>
<evidence type="ECO:0000256" key="3">
    <source>
        <dbReference type="ARBA" id="ARBA00022679"/>
    </source>
</evidence>
<dbReference type="PANTHER" id="PTHR13808:SF1">
    <property type="entry name" value="HISTONE ACETYLTRANSFERASE"/>
    <property type="match status" value="1"/>
</dbReference>
<evidence type="ECO:0000256" key="7">
    <source>
        <dbReference type="ARBA" id="ARBA00023242"/>
    </source>
</evidence>
<evidence type="ECO:0000256" key="5">
    <source>
        <dbReference type="ARBA" id="ARBA00023015"/>
    </source>
</evidence>
<reference evidence="10 11" key="1">
    <citation type="journal article" date="2017" name="Nat. Commun.">
        <title>Genome assembly with in vitro proximity ligation data and whole-genome triplication in lettuce.</title>
        <authorList>
            <person name="Reyes-Chin-Wo S."/>
            <person name="Wang Z."/>
            <person name="Yang X."/>
            <person name="Kozik A."/>
            <person name="Arikit S."/>
            <person name="Song C."/>
            <person name="Xia L."/>
            <person name="Froenicke L."/>
            <person name="Lavelle D.O."/>
            <person name="Truco M.J."/>
            <person name="Xia R."/>
            <person name="Zhu S."/>
            <person name="Xu C."/>
            <person name="Xu H."/>
            <person name="Xu X."/>
            <person name="Cox K."/>
            <person name="Korf I."/>
            <person name="Meyers B.C."/>
            <person name="Michelmore R.W."/>
        </authorList>
    </citation>
    <scope>NUCLEOTIDE SEQUENCE [LARGE SCALE GENOMIC DNA]</scope>
    <source>
        <strain evidence="11">cv. Salinas</strain>
        <tissue evidence="10">Seedlings</tissue>
    </source>
</reference>
<keyword evidence="7" id="KW-0539">Nucleus</keyword>
<evidence type="ECO:0000256" key="1">
    <source>
        <dbReference type="ARBA" id="ARBA00004123"/>
    </source>
</evidence>
<comment type="catalytic activity">
    <reaction evidence="8">
        <text>L-lysyl-[protein] + acetyl-CoA = N(6)-acetyl-L-lysyl-[protein] + CoA + H(+)</text>
        <dbReference type="Rhea" id="RHEA:45948"/>
        <dbReference type="Rhea" id="RHEA-COMP:9752"/>
        <dbReference type="Rhea" id="RHEA-COMP:10731"/>
        <dbReference type="ChEBI" id="CHEBI:15378"/>
        <dbReference type="ChEBI" id="CHEBI:29969"/>
        <dbReference type="ChEBI" id="CHEBI:57287"/>
        <dbReference type="ChEBI" id="CHEBI:57288"/>
        <dbReference type="ChEBI" id="CHEBI:61930"/>
        <dbReference type="EC" id="2.3.1.48"/>
    </reaction>
</comment>
<evidence type="ECO:0000313" key="10">
    <source>
        <dbReference type="EMBL" id="KAJ0197401.1"/>
    </source>
</evidence>
<dbReference type="GO" id="GO:0004402">
    <property type="term" value="F:histone acetyltransferase activity"/>
    <property type="evidence" value="ECO:0007669"/>
    <property type="project" value="InterPro"/>
</dbReference>
<evidence type="ECO:0000256" key="6">
    <source>
        <dbReference type="ARBA" id="ARBA00023163"/>
    </source>
</evidence>
<feature type="domain" description="CBP/p300-type HAT" evidence="9">
    <location>
        <begin position="17"/>
        <end position="91"/>
    </location>
</feature>
<dbReference type="GO" id="GO:0005634">
    <property type="term" value="C:nucleus"/>
    <property type="evidence" value="ECO:0007669"/>
    <property type="project" value="UniProtKB-SubCell"/>
</dbReference>
<evidence type="ECO:0000313" key="11">
    <source>
        <dbReference type="Proteomes" id="UP000235145"/>
    </source>
</evidence>
<dbReference type="InterPro" id="IPR013178">
    <property type="entry name" value="Histone_AcTrfase_Rtt109/CBP"/>
</dbReference>
<dbReference type="EMBL" id="NBSK02000007">
    <property type="protein sequence ID" value="KAJ0197401.1"/>
    <property type="molecule type" value="Genomic_DNA"/>
</dbReference>
<accession>A0A9R1V0Q7</accession>
<sequence length="91" mass="10349">MEEVERGERMPLPQSAVLGAKDLPRAILKQVVLKAEVGETRGRKVPGAEALFVRVVSSVDKKLEVKQRFLEIFQEENYPVEFGYKSKVFQT</sequence>
<evidence type="ECO:0000256" key="4">
    <source>
        <dbReference type="ARBA" id="ARBA00022853"/>
    </source>
</evidence>
<protein>
    <recommendedName>
        <fullName evidence="2">histone acetyltransferase</fullName>
        <ecNumber evidence="2">2.3.1.48</ecNumber>
    </recommendedName>
</protein>
<comment type="subcellular location">
    <subcellularLocation>
        <location evidence="1">Nucleus</location>
    </subcellularLocation>
</comment>
<proteinExistence type="predicted"/>
<dbReference type="GO" id="GO:0006355">
    <property type="term" value="P:regulation of DNA-templated transcription"/>
    <property type="evidence" value="ECO:0007669"/>
    <property type="project" value="InterPro"/>
</dbReference>
<dbReference type="PROSITE" id="PS51727">
    <property type="entry name" value="CBP_P300_HAT"/>
    <property type="match status" value="1"/>
</dbReference>
<keyword evidence="3" id="KW-0808">Transferase</keyword>
<dbReference type="EC" id="2.3.1.48" evidence="2"/>
<evidence type="ECO:0000256" key="8">
    <source>
        <dbReference type="ARBA" id="ARBA00048017"/>
    </source>
</evidence>
<evidence type="ECO:0000256" key="2">
    <source>
        <dbReference type="ARBA" id="ARBA00013184"/>
    </source>
</evidence>
<dbReference type="PANTHER" id="PTHR13808">
    <property type="entry name" value="CBP/P300-RELATED"/>
    <property type="match status" value="1"/>
</dbReference>
<keyword evidence="6" id="KW-0804">Transcription</keyword>
<dbReference type="InterPro" id="IPR031162">
    <property type="entry name" value="CBP_P300_HAT"/>
</dbReference>
<dbReference type="Proteomes" id="UP000235145">
    <property type="component" value="Unassembled WGS sequence"/>
</dbReference>
<organism evidence="10 11">
    <name type="scientific">Lactuca sativa</name>
    <name type="common">Garden lettuce</name>
    <dbReference type="NCBI Taxonomy" id="4236"/>
    <lineage>
        <taxon>Eukaryota</taxon>
        <taxon>Viridiplantae</taxon>
        <taxon>Streptophyta</taxon>
        <taxon>Embryophyta</taxon>
        <taxon>Tracheophyta</taxon>
        <taxon>Spermatophyta</taxon>
        <taxon>Magnoliopsida</taxon>
        <taxon>eudicotyledons</taxon>
        <taxon>Gunneridae</taxon>
        <taxon>Pentapetalae</taxon>
        <taxon>asterids</taxon>
        <taxon>campanulids</taxon>
        <taxon>Asterales</taxon>
        <taxon>Asteraceae</taxon>
        <taxon>Cichorioideae</taxon>
        <taxon>Cichorieae</taxon>
        <taxon>Lactucinae</taxon>
        <taxon>Lactuca</taxon>
    </lineage>
</organism>
<keyword evidence="4" id="KW-0156">Chromatin regulator</keyword>
<evidence type="ECO:0000259" key="9">
    <source>
        <dbReference type="PROSITE" id="PS51727"/>
    </source>
</evidence>
<keyword evidence="5" id="KW-0805">Transcription regulation</keyword>
<comment type="caution">
    <text evidence="10">The sequence shown here is derived from an EMBL/GenBank/DDBJ whole genome shotgun (WGS) entry which is preliminary data.</text>
</comment>
<dbReference type="AlphaFoldDB" id="A0A9R1V0Q7"/>